<dbReference type="InterPro" id="IPR011032">
    <property type="entry name" value="GroES-like_sf"/>
</dbReference>
<organism evidence="2 3">
    <name type="scientific">Streptomyces albiaxialis</name>
    <dbReference type="NCBI Taxonomy" id="329523"/>
    <lineage>
        <taxon>Bacteria</taxon>
        <taxon>Bacillati</taxon>
        <taxon>Actinomycetota</taxon>
        <taxon>Actinomycetes</taxon>
        <taxon>Kitasatosporales</taxon>
        <taxon>Streptomycetaceae</taxon>
        <taxon>Streptomyces</taxon>
    </lineage>
</organism>
<dbReference type="Pfam" id="PF08240">
    <property type="entry name" value="ADH_N"/>
    <property type="match status" value="1"/>
</dbReference>
<keyword evidence="3" id="KW-1185">Reference proteome</keyword>
<dbReference type="InterPro" id="IPR036291">
    <property type="entry name" value="NAD(P)-bd_dom_sf"/>
</dbReference>
<dbReference type="PANTHER" id="PTHR43482:SF1">
    <property type="entry name" value="PROTEIN AST1-RELATED"/>
    <property type="match status" value="1"/>
</dbReference>
<dbReference type="Gene3D" id="3.90.180.10">
    <property type="entry name" value="Medium-chain alcohol dehydrogenases, catalytic domain"/>
    <property type="match status" value="1"/>
</dbReference>
<dbReference type="Gene3D" id="3.40.50.720">
    <property type="entry name" value="NAD(P)-binding Rossmann-like Domain"/>
    <property type="match status" value="1"/>
</dbReference>
<sequence length="313" mass="32186">MRAVAVKEPGAGPEVTDVARPEPVGNEVLVRIEAAGLNPVDWQIADGTLKDARAYTFPMTIGVDFAGYVEDTGPDARRFRIGDAVYGQVIDPDRGGTYAEYVVVPDDGAVAPSPSSVPHDVSAGVPTAGMTARGIVEAAALRSYESVLVVGAAGGVGTFLTQLAAGHDLRVVAATHGNDQRRMGTFGAALTLNSKESPLAEGVRAEYPDGVDALVDLASGPEDFAEHARLVRKGGVAVSTRYAADPYALYAAGVEGLNFSVGASAELLDGLAREIDSGALIVPIEARVPLDQAPGAVARNRAGGARGKTVITL</sequence>
<dbReference type="InterPro" id="IPR013154">
    <property type="entry name" value="ADH-like_N"/>
</dbReference>
<evidence type="ECO:0000313" key="2">
    <source>
        <dbReference type="EMBL" id="GAA2063905.1"/>
    </source>
</evidence>
<dbReference type="InterPro" id="IPR020843">
    <property type="entry name" value="ER"/>
</dbReference>
<gene>
    <name evidence="2" type="ORF">GCM10009801_08150</name>
</gene>
<dbReference type="Pfam" id="PF13602">
    <property type="entry name" value="ADH_zinc_N_2"/>
    <property type="match status" value="1"/>
</dbReference>
<dbReference type="Proteomes" id="UP001500016">
    <property type="component" value="Unassembled WGS sequence"/>
</dbReference>
<evidence type="ECO:0000259" key="1">
    <source>
        <dbReference type="SMART" id="SM00829"/>
    </source>
</evidence>
<comment type="caution">
    <text evidence="2">The sequence shown here is derived from an EMBL/GenBank/DDBJ whole genome shotgun (WGS) entry which is preliminary data.</text>
</comment>
<dbReference type="SUPFAM" id="SSF50129">
    <property type="entry name" value="GroES-like"/>
    <property type="match status" value="1"/>
</dbReference>
<dbReference type="SUPFAM" id="SSF51735">
    <property type="entry name" value="NAD(P)-binding Rossmann-fold domains"/>
    <property type="match status" value="1"/>
</dbReference>
<feature type="domain" description="Enoyl reductase (ER)" evidence="1">
    <location>
        <begin position="10"/>
        <end position="311"/>
    </location>
</feature>
<dbReference type="SMART" id="SM00829">
    <property type="entry name" value="PKS_ER"/>
    <property type="match status" value="1"/>
</dbReference>
<dbReference type="EMBL" id="BAAAPE010000001">
    <property type="protein sequence ID" value="GAA2063905.1"/>
    <property type="molecule type" value="Genomic_DNA"/>
</dbReference>
<proteinExistence type="predicted"/>
<accession>A0ABN2VJF2</accession>
<dbReference type="RefSeq" id="WP_344523974.1">
    <property type="nucleotide sequence ID" value="NZ_BAAAPE010000001.1"/>
</dbReference>
<protein>
    <submittedName>
        <fullName evidence="2">NADP-dependent oxidoreductase</fullName>
    </submittedName>
</protein>
<evidence type="ECO:0000313" key="3">
    <source>
        <dbReference type="Proteomes" id="UP001500016"/>
    </source>
</evidence>
<reference evidence="2 3" key="1">
    <citation type="journal article" date="2019" name="Int. J. Syst. Evol. Microbiol.">
        <title>The Global Catalogue of Microorganisms (GCM) 10K type strain sequencing project: providing services to taxonomists for standard genome sequencing and annotation.</title>
        <authorList>
            <consortium name="The Broad Institute Genomics Platform"/>
            <consortium name="The Broad Institute Genome Sequencing Center for Infectious Disease"/>
            <person name="Wu L."/>
            <person name="Ma J."/>
        </authorList>
    </citation>
    <scope>NUCLEOTIDE SEQUENCE [LARGE SCALE GENOMIC DNA]</scope>
    <source>
        <strain evidence="2 3">JCM 15478</strain>
    </source>
</reference>
<dbReference type="InterPro" id="IPR052585">
    <property type="entry name" value="Lipid_raft_assoc_Zn_ADH"/>
</dbReference>
<dbReference type="CDD" id="cd05289">
    <property type="entry name" value="MDR_like_2"/>
    <property type="match status" value="1"/>
</dbReference>
<dbReference type="PANTHER" id="PTHR43482">
    <property type="entry name" value="PROTEIN AST1-RELATED"/>
    <property type="match status" value="1"/>
</dbReference>
<name>A0ABN2VJF2_9ACTN</name>